<evidence type="ECO:0000256" key="1">
    <source>
        <dbReference type="ARBA" id="ARBA00022801"/>
    </source>
</evidence>
<dbReference type="EMBL" id="CAJPWZ010002632">
    <property type="protein sequence ID" value="CAG2242137.1"/>
    <property type="molecule type" value="Genomic_DNA"/>
</dbReference>
<keyword evidence="4" id="KW-1185">Reference proteome</keyword>
<evidence type="ECO:0000313" key="3">
    <source>
        <dbReference type="EMBL" id="CAG2242137.1"/>
    </source>
</evidence>
<dbReference type="OrthoDB" id="6116596at2759"/>
<dbReference type="InterPro" id="IPR021109">
    <property type="entry name" value="Peptidase_aspartic_dom_sf"/>
</dbReference>
<proteinExistence type="predicted"/>
<evidence type="ECO:0000259" key="2">
    <source>
        <dbReference type="PROSITE" id="PS50175"/>
    </source>
</evidence>
<comment type="caution">
    <text evidence="3">The sequence shown here is derived from an EMBL/GenBank/DDBJ whole genome shotgun (WGS) entry which is preliminary data.</text>
</comment>
<dbReference type="InterPro" id="IPR001969">
    <property type="entry name" value="Aspartic_peptidase_AS"/>
</dbReference>
<name>A0A8S3UDY0_MYTED</name>
<dbReference type="CDD" id="cd00303">
    <property type="entry name" value="retropepsin_like"/>
    <property type="match status" value="1"/>
</dbReference>
<feature type="domain" description="Peptidase A2" evidence="2">
    <location>
        <begin position="53"/>
        <end position="133"/>
    </location>
</feature>
<evidence type="ECO:0000313" key="4">
    <source>
        <dbReference type="Proteomes" id="UP000683360"/>
    </source>
</evidence>
<sequence>MVKQKKNTGSSASTIHFILLFPKDRHNGKSVKINLTTILHKNTTRDLVNSIPTNALVDTGADISCISQSFLNKIFMSKPNLKKTHVYSVLGIGQQKLRVLGKVFLTTKIKDKCFEFDFHVIDTLPHSLIGVDFLETHNVTIDLFRKSMEISDKCAKICSLETNLGFARCIKSCALPANSEIVLPVHVSRRIQGEQVLYKPVSPNAWHFGVVAY</sequence>
<dbReference type="PROSITE" id="PS00141">
    <property type="entry name" value="ASP_PROTEASE"/>
    <property type="match status" value="1"/>
</dbReference>
<dbReference type="Gene3D" id="2.40.70.10">
    <property type="entry name" value="Acid Proteases"/>
    <property type="match status" value="1"/>
</dbReference>
<dbReference type="GO" id="GO:0006508">
    <property type="term" value="P:proteolysis"/>
    <property type="evidence" value="ECO:0007669"/>
    <property type="project" value="InterPro"/>
</dbReference>
<dbReference type="SUPFAM" id="SSF50630">
    <property type="entry name" value="Acid proteases"/>
    <property type="match status" value="1"/>
</dbReference>
<dbReference type="GO" id="GO:0004190">
    <property type="term" value="F:aspartic-type endopeptidase activity"/>
    <property type="evidence" value="ECO:0007669"/>
    <property type="project" value="InterPro"/>
</dbReference>
<reference evidence="3" key="1">
    <citation type="submission" date="2021-03" db="EMBL/GenBank/DDBJ databases">
        <authorList>
            <person name="Bekaert M."/>
        </authorList>
    </citation>
    <scope>NUCLEOTIDE SEQUENCE</scope>
</reference>
<accession>A0A8S3UDY0</accession>
<dbReference type="AlphaFoldDB" id="A0A8S3UDY0"/>
<dbReference type="Pfam" id="PF00077">
    <property type="entry name" value="RVP"/>
    <property type="match status" value="1"/>
</dbReference>
<dbReference type="InterPro" id="IPR018061">
    <property type="entry name" value="Retropepsins"/>
</dbReference>
<dbReference type="InterPro" id="IPR001995">
    <property type="entry name" value="Peptidase_A2_cat"/>
</dbReference>
<keyword evidence="1" id="KW-0378">Hydrolase</keyword>
<gene>
    <name evidence="3" type="ORF">MEDL_54341</name>
</gene>
<dbReference type="Proteomes" id="UP000683360">
    <property type="component" value="Unassembled WGS sequence"/>
</dbReference>
<dbReference type="PROSITE" id="PS50175">
    <property type="entry name" value="ASP_PROT_RETROV"/>
    <property type="match status" value="1"/>
</dbReference>
<organism evidence="3 4">
    <name type="scientific">Mytilus edulis</name>
    <name type="common">Blue mussel</name>
    <dbReference type="NCBI Taxonomy" id="6550"/>
    <lineage>
        <taxon>Eukaryota</taxon>
        <taxon>Metazoa</taxon>
        <taxon>Spiralia</taxon>
        <taxon>Lophotrochozoa</taxon>
        <taxon>Mollusca</taxon>
        <taxon>Bivalvia</taxon>
        <taxon>Autobranchia</taxon>
        <taxon>Pteriomorphia</taxon>
        <taxon>Mytilida</taxon>
        <taxon>Mytiloidea</taxon>
        <taxon>Mytilidae</taxon>
        <taxon>Mytilinae</taxon>
        <taxon>Mytilus</taxon>
    </lineage>
</organism>
<protein>
    <recommendedName>
        <fullName evidence="2">Peptidase A2 domain-containing protein</fullName>
    </recommendedName>
</protein>